<reference evidence="3" key="1">
    <citation type="journal article" date="2013" name="Proc. Natl. Acad. Sci. U.S.A.">
        <title>Genome structure and metabolic features in the red seaweed Chondrus crispus shed light on evolution of the Archaeplastida.</title>
        <authorList>
            <person name="Collen J."/>
            <person name="Porcel B."/>
            <person name="Carre W."/>
            <person name="Ball S.G."/>
            <person name="Chaparro C."/>
            <person name="Tonon T."/>
            <person name="Barbeyron T."/>
            <person name="Michel G."/>
            <person name="Noel B."/>
            <person name="Valentin K."/>
            <person name="Elias M."/>
            <person name="Artiguenave F."/>
            <person name="Arun A."/>
            <person name="Aury J.M."/>
            <person name="Barbosa-Neto J.F."/>
            <person name="Bothwell J.H."/>
            <person name="Bouget F.Y."/>
            <person name="Brillet L."/>
            <person name="Cabello-Hurtado F."/>
            <person name="Capella-Gutierrez S."/>
            <person name="Charrier B."/>
            <person name="Cladiere L."/>
            <person name="Cock J.M."/>
            <person name="Coelho S.M."/>
            <person name="Colleoni C."/>
            <person name="Czjzek M."/>
            <person name="Da Silva C."/>
            <person name="Delage L."/>
            <person name="Denoeud F."/>
            <person name="Deschamps P."/>
            <person name="Dittami S.M."/>
            <person name="Gabaldon T."/>
            <person name="Gachon C.M."/>
            <person name="Groisillier A."/>
            <person name="Herve C."/>
            <person name="Jabbari K."/>
            <person name="Katinka M."/>
            <person name="Kloareg B."/>
            <person name="Kowalczyk N."/>
            <person name="Labadie K."/>
            <person name="Leblanc C."/>
            <person name="Lopez P.J."/>
            <person name="McLachlan D.H."/>
            <person name="Meslet-Cladiere L."/>
            <person name="Moustafa A."/>
            <person name="Nehr Z."/>
            <person name="Nyvall Collen P."/>
            <person name="Panaud O."/>
            <person name="Partensky F."/>
            <person name="Poulain J."/>
            <person name="Rensing S.A."/>
            <person name="Rousvoal S."/>
            <person name="Samson G."/>
            <person name="Symeonidi A."/>
            <person name="Weissenbach J."/>
            <person name="Zambounis A."/>
            <person name="Wincker P."/>
            <person name="Boyen C."/>
        </authorList>
    </citation>
    <scope>NUCLEOTIDE SEQUENCE [LARGE SCALE GENOMIC DNA]</scope>
    <source>
        <strain evidence="3">cv. Stackhouse</strain>
    </source>
</reference>
<protein>
    <submittedName>
        <fullName evidence="2">Uncharacterized protein</fullName>
    </submittedName>
</protein>
<dbReference type="Gramene" id="CDF34170">
    <property type="protein sequence ID" value="CDF34170"/>
    <property type="gene ID" value="CHC_T00002680001"/>
</dbReference>
<sequence length="55" mass="6069">MAFSFCRRGRQAKGRTTERDGRVAGESPTPVANVDSVLIENTRLYATDVTILGFH</sequence>
<dbReference type="Proteomes" id="UP000012073">
    <property type="component" value="Unassembled WGS sequence"/>
</dbReference>
<evidence type="ECO:0000313" key="3">
    <source>
        <dbReference type="Proteomes" id="UP000012073"/>
    </source>
</evidence>
<evidence type="ECO:0000313" key="2">
    <source>
        <dbReference type="EMBL" id="CDF34170.1"/>
    </source>
</evidence>
<keyword evidence="3" id="KW-1185">Reference proteome</keyword>
<dbReference type="GeneID" id="17321694"/>
<dbReference type="EMBL" id="HG001675">
    <property type="protein sequence ID" value="CDF34170.1"/>
    <property type="molecule type" value="Genomic_DNA"/>
</dbReference>
<dbReference type="RefSeq" id="XP_005713989.1">
    <property type="nucleotide sequence ID" value="XM_005713932.1"/>
</dbReference>
<organism evidence="2 3">
    <name type="scientific">Chondrus crispus</name>
    <name type="common">Carrageen Irish moss</name>
    <name type="synonym">Polymorpha crispa</name>
    <dbReference type="NCBI Taxonomy" id="2769"/>
    <lineage>
        <taxon>Eukaryota</taxon>
        <taxon>Rhodophyta</taxon>
        <taxon>Florideophyceae</taxon>
        <taxon>Rhodymeniophycidae</taxon>
        <taxon>Gigartinales</taxon>
        <taxon>Gigartinaceae</taxon>
        <taxon>Chondrus</taxon>
    </lineage>
</organism>
<dbReference type="KEGG" id="ccp:CHC_T00002680001"/>
<proteinExistence type="predicted"/>
<dbReference type="AlphaFoldDB" id="R7Q9L6"/>
<evidence type="ECO:0000256" key="1">
    <source>
        <dbReference type="SAM" id="MobiDB-lite"/>
    </source>
</evidence>
<name>R7Q9L6_CHOCR</name>
<feature type="region of interest" description="Disordered" evidence="1">
    <location>
        <begin position="1"/>
        <end position="29"/>
    </location>
</feature>
<accession>R7Q9L6</accession>
<gene>
    <name evidence="2" type="ORF">CHC_T00002680001</name>
</gene>